<evidence type="ECO:0000256" key="7">
    <source>
        <dbReference type="ARBA" id="ARBA00022989"/>
    </source>
</evidence>
<keyword evidence="3 12" id="KW-0328">Glycosyltransferase</keyword>
<evidence type="ECO:0000256" key="9">
    <source>
        <dbReference type="ARBA" id="ARBA00023136"/>
    </source>
</evidence>
<sequence length="387" mass="43848">MRRAFLKAEIFVLLAVGILSLLFILRENENDQLVLEEIEERSPNRLADTIDTTESPILKLEWNSRCKPNDSVESISGFSVLPPHIKDFLKYRHCRSFPLIIDSPNKCDGPSASKGVFLLLAIKSSPGNYERRAVIRQTWGAEETYGTAKVRTIFISGIPKADKEVKRMSKLLKIESQKFGDILQWDFQDTFFNLTLKQLLFHQWLDNNCPGANFIFNGDDDVFVNTFNVITYLQGLRENGADKHLYVGQLIANVGPVRESQSKYYVPVQVTTSNSYPKYCGGGGILMSRFTCLSISNQSKSIQLFPIDDVYLGMCLEKAGLVPASHMGMRTVGVKVPSATLDSFDPCYYRELLMVHRFVPYEMIVMWNAIQDPKVDCGQRHTIYIGV</sequence>
<dbReference type="RefSeq" id="XP_041435946.1">
    <property type="nucleotide sequence ID" value="XM_041580012.1"/>
</dbReference>
<keyword evidence="6" id="KW-0735">Signal-anchor</keyword>
<dbReference type="GO" id="GO:0016266">
    <property type="term" value="P:protein O-linked glycosylation via N-acetyl-galactosamine"/>
    <property type="evidence" value="ECO:0007669"/>
    <property type="project" value="UniProtKB-ARBA"/>
</dbReference>
<dbReference type="RefSeq" id="XP_041435945.1">
    <property type="nucleotide sequence ID" value="XM_041580011.1"/>
</dbReference>
<name>A0A8J0TV53_XENLA</name>
<dbReference type="CTD" id="108703715"/>
<evidence type="ECO:0000256" key="6">
    <source>
        <dbReference type="ARBA" id="ARBA00022968"/>
    </source>
</evidence>
<dbReference type="EC" id="2.4.1.-" evidence="12"/>
<evidence type="ECO:0000313" key="15">
    <source>
        <dbReference type="RefSeq" id="XP_041435945.1"/>
    </source>
</evidence>
<evidence type="ECO:0000256" key="1">
    <source>
        <dbReference type="ARBA" id="ARBA00004323"/>
    </source>
</evidence>
<evidence type="ECO:0000256" key="3">
    <source>
        <dbReference type="ARBA" id="ARBA00022676"/>
    </source>
</evidence>
<dbReference type="Proteomes" id="UP000186698">
    <property type="component" value="Chromosome 1S"/>
</dbReference>
<comment type="pathway">
    <text evidence="11">Protein modification.</text>
</comment>
<gene>
    <name evidence="14 15 16" type="primary">b3gnt3.2.S</name>
</gene>
<reference evidence="14" key="1">
    <citation type="submission" date="2022-04" db="UniProtKB">
        <authorList>
            <consortium name="RefSeq"/>
        </authorList>
    </citation>
    <scope>IDENTIFICATION</scope>
    <source>
        <strain evidence="14 15">J_2021</strain>
        <tissue evidence="14 15">Erythrocytes</tissue>
    </source>
</reference>
<evidence type="ECO:0000256" key="11">
    <source>
        <dbReference type="ARBA" id="ARBA00043952"/>
    </source>
</evidence>
<dbReference type="PANTHER" id="PTHR11214:SF377">
    <property type="entry name" value="HEXOSYLTRANSFERASE"/>
    <property type="match status" value="1"/>
</dbReference>
<dbReference type="InterPro" id="IPR002659">
    <property type="entry name" value="Glyco_trans_31"/>
</dbReference>
<keyword evidence="10" id="KW-0325">Glycoprotein</keyword>
<proteinExistence type="inferred from homology"/>
<evidence type="ECO:0000256" key="2">
    <source>
        <dbReference type="ARBA" id="ARBA00008661"/>
    </source>
</evidence>
<dbReference type="KEGG" id="xla:108703715"/>
<dbReference type="PANTHER" id="PTHR11214">
    <property type="entry name" value="BETA-1,3-N-ACETYLGLUCOSAMINYLTRANSFERASE"/>
    <property type="match status" value="1"/>
</dbReference>
<evidence type="ECO:0000256" key="10">
    <source>
        <dbReference type="ARBA" id="ARBA00023180"/>
    </source>
</evidence>
<comment type="similarity">
    <text evidence="2 12">Belongs to the glycosyltransferase 31 family.</text>
</comment>
<protein>
    <recommendedName>
        <fullName evidence="12">Hexosyltransferase</fullName>
        <ecNumber evidence="12">2.4.1.-</ecNumber>
    </recommendedName>
</protein>
<dbReference type="Pfam" id="PF01762">
    <property type="entry name" value="Galactosyl_T"/>
    <property type="match status" value="1"/>
</dbReference>
<keyword evidence="9" id="KW-0472">Membrane</keyword>
<evidence type="ECO:0000256" key="8">
    <source>
        <dbReference type="ARBA" id="ARBA00023034"/>
    </source>
</evidence>
<keyword evidence="4" id="KW-0808">Transferase</keyword>
<dbReference type="FunFam" id="3.90.550.50:FF:000009">
    <property type="entry name" value="Hexosyltransferase"/>
    <property type="match status" value="1"/>
</dbReference>
<dbReference type="GO" id="GO:0030311">
    <property type="term" value="P:poly-N-acetyllactosamine biosynthetic process"/>
    <property type="evidence" value="ECO:0000318"/>
    <property type="project" value="GO_Central"/>
</dbReference>
<keyword evidence="8 12" id="KW-0333">Golgi apparatus</keyword>
<dbReference type="GO" id="GO:0000139">
    <property type="term" value="C:Golgi membrane"/>
    <property type="evidence" value="ECO:0000318"/>
    <property type="project" value="GO_Central"/>
</dbReference>
<evidence type="ECO:0000313" key="16">
    <source>
        <dbReference type="RefSeq" id="XP_041435946.1"/>
    </source>
</evidence>
<dbReference type="GO" id="GO:0006493">
    <property type="term" value="P:protein O-linked glycosylation"/>
    <property type="evidence" value="ECO:0000318"/>
    <property type="project" value="GO_Central"/>
</dbReference>
<evidence type="ECO:0000313" key="13">
    <source>
        <dbReference type="Proteomes" id="UP000186698"/>
    </source>
</evidence>
<keyword evidence="13" id="KW-1185">Reference proteome</keyword>
<evidence type="ECO:0000256" key="4">
    <source>
        <dbReference type="ARBA" id="ARBA00022679"/>
    </source>
</evidence>
<dbReference type="Gene3D" id="3.90.550.50">
    <property type="match status" value="1"/>
</dbReference>
<evidence type="ECO:0000256" key="12">
    <source>
        <dbReference type="RuleBase" id="RU363063"/>
    </source>
</evidence>
<dbReference type="GO" id="GO:0008499">
    <property type="term" value="F:N-acetyl-beta-D-glucosaminide beta-(1,3)-galactosyltransferase activity"/>
    <property type="evidence" value="ECO:0007669"/>
    <property type="project" value="UniProtKB-ARBA"/>
</dbReference>
<organism evidence="14">
    <name type="scientific">Xenopus laevis</name>
    <name type="common">African clawed frog</name>
    <dbReference type="NCBI Taxonomy" id="8355"/>
    <lineage>
        <taxon>Eukaryota</taxon>
        <taxon>Metazoa</taxon>
        <taxon>Chordata</taxon>
        <taxon>Craniata</taxon>
        <taxon>Vertebrata</taxon>
        <taxon>Euteleostomi</taxon>
        <taxon>Amphibia</taxon>
        <taxon>Batrachia</taxon>
        <taxon>Anura</taxon>
        <taxon>Pipoidea</taxon>
        <taxon>Pipidae</taxon>
        <taxon>Xenopodinae</taxon>
        <taxon>Xenopus</taxon>
        <taxon>Xenopus</taxon>
    </lineage>
</organism>
<dbReference type="GO" id="GO:0008194">
    <property type="term" value="F:UDP-glycosyltransferase activity"/>
    <property type="evidence" value="ECO:0000318"/>
    <property type="project" value="GO_Central"/>
</dbReference>
<keyword evidence="5" id="KW-0812">Transmembrane</keyword>
<evidence type="ECO:0000256" key="5">
    <source>
        <dbReference type="ARBA" id="ARBA00022692"/>
    </source>
</evidence>
<dbReference type="RefSeq" id="XP_018095396.1">
    <property type="nucleotide sequence ID" value="XM_018239907.2"/>
</dbReference>
<dbReference type="GeneID" id="108703715"/>
<comment type="subcellular location">
    <subcellularLocation>
        <location evidence="1 12">Golgi apparatus membrane</location>
        <topology evidence="1 12">Single-pass type II membrane protein</topology>
    </subcellularLocation>
</comment>
<dbReference type="OrthoDB" id="2139606at2759"/>
<evidence type="ECO:0000313" key="14">
    <source>
        <dbReference type="RefSeq" id="XP_018095396.1"/>
    </source>
</evidence>
<accession>A0A8J0TV53</accession>
<dbReference type="AlphaFoldDB" id="A0A8J0TV53"/>
<keyword evidence="7" id="KW-1133">Transmembrane helix</keyword>